<evidence type="ECO:0000256" key="6">
    <source>
        <dbReference type="ARBA" id="ARBA00022660"/>
    </source>
</evidence>
<keyword evidence="6 17" id="KW-0679">Respiratory chain</keyword>
<keyword evidence="14 18" id="KW-0472">Membrane</keyword>
<name>A0A1E7QJB6_WOLPI</name>
<evidence type="ECO:0000256" key="11">
    <source>
        <dbReference type="ARBA" id="ARBA00022989"/>
    </source>
</evidence>
<evidence type="ECO:0000256" key="1">
    <source>
        <dbReference type="ARBA" id="ARBA00004651"/>
    </source>
</evidence>
<dbReference type="PRINTS" id="PR01165">
    <property type="entry name" value="CYCOXIDASEI"/>
</dbReference>
<keyword evidence="21" id="KW-1185">Reference proteome</keyword>
<keyword evidence="10 17" id="KW-0249">Electron transport</keyword>
<comment type="similarity">
    <text evidence="3 17">Belongs to the heme-copper respiratory oxidase family.</text>
</comment>
<reference evidence="20 21" key="1">
    <citation type="submission" date="2016-09" db="EMBL/GenBank/DDBJ databases">
        <title>Genomic evidence for plant-parasitic nematodes as the earliest Wolbachia hosts.</title>
        <authorList>
            <person name="Brown A.M."/>
            <person name="Wasala S.K."/>
            <person name="Howe D.K."/>
            <person name="Peetz A.B."/>
            <person name="Zasada I.A."/>
            <person name="Denver D.R."/>
        </authorList>
    </citation>
    <scope>NUCLEOTIDE SEQUENCE [LARGE SCALE GENOMIC DNA]</scope>
    <source>
        <strain evidence="21">wPpe</strain>
    </source>
</reference>
<keyword evidence="9" id="KW-1278">Translocase</keyword>
<sequence>MLKRWIFSTNHKDIGTLYIILSILTGVIGGILSLIMRTQLMHINILNDNNQLYNVMVTAHALVMVFFMIMPALMGGFGNWFVPLMIGAPDMAFPRMNNLSFWLLVSSFILLIISLFIGEGPGTGWTLYPPLSQIKFQPSAGVDMAIFALHIAGISSIVGAINFIVTIFNMRIPGMSLVKMPLFVWSILLTAFMLIVALPVLAGAITMLLTDRNIGTAFFEPAGGGDPVLFQHLFWFFGHPEVYIIIFPAFGIISQVVSTFSHRPVFGYIGMVYAMIGIAALGFIVWAHHMFTVGLGTETVVFFSTTTMFIGVITGIKVFSWIATMWGGIIELKTPMLFALGFIFMFVGGGVTGVVLSHGGIDQVLHDTYYVVAHFHYVMSLATLFAAFAGFYYWIGKMSGRQYNECLGQIHFWFTFISTNITFLPQFFLGLGGMPRRIPDYPDSFTGWNYVSSVGAYMSFFSVMFFIFIVIHLFIRGKRAEDNPWGGDTLEWTVSSPPPFDNFEKPPIIK</sequence>
<dbReference type="InterPro" id="IPR000883">
    <property type="entry name" value="Cyt_C_Oxase_1"/>
</dbReference>
<keyword evidence="8 18" id="KW-0479">Metal-binding</keyword>
<feature type="transmembrane region" description="Helical" evidence="18">
    <location>
        <begin position="448"/>
        <end position="475"/>
    </location>
</feature>
<evidence type="ECO:0000256" key="5">
    <source>
        <dbReference type="ARBA" id="ARBA00022617"/>
    </source>
</evidence>
<feature type="transmembrane region" description="Helical" evidence="18">
    <location>
        <begin position="182"/>
        <end position="209"/>
    </location>
</feature>
<feature type="transmembrane region" description="Helical" evidence="18">
    <location>
        <begin position="99"/>
        <end position="118"/>
    </location>
</feature>
<comment type="pathway">
    <text evidence="2 18">Energy metabolism; oxidative phosphorylation.</text>
</comment>
<dbReference type="GO" id="GO:0004129">
    <property type="term" value="F:cytochrome-c oxidase activity"/>
    <property type="evidence" value="ECO:0007669"/>
    <property type="project" value="UniProtKB-EC"/>
</dbReference>
<dbReference type="InterPro" id="IPR036927">
    <property type="entry name" value="Cyt_c_oxase-like_su1_sf"/>
</dbReference>
<feature type="transmembrane region" description="Helical" evidence="18">
    <location>
        <begin position="407"/>
        <end position="428"/>
    </location>
</feature>
<dbReference type="PANTHER" id="PTHR10422">
    <property type="entry name" value="CYTOCHROME C OXIDASE SUBUNIT 1"/>
    <property type="match status" value="1"/>
</dbReference>
<evidence type="ECO:0000256" key="9">
    <source>
        <dbReference type="ARBA" id="ARBA00022967"/>
    </source>
</evidence>
<dbReference type="GO" id="GO:0045277">
    <property type="term" value="C:respiratory chain complex IV"/>
    <property type="evidence" value="ECO:0007669"/>
    <property type="project" value="InterPro"/>
</dbReference>
<dbReference type="NCBIfam" id="TIGR02891">
    <property type="entry name" value="CtaD_CoxA"/>
    <property type="match status" value="1"/>
</dbReference>
<dbReference type="GO" id="GO:0015990">
    <property type="term" value="P:electron transport coupled proton transport"/>
    <property type="evidence" value="ECO:0007669"/>
    <property type="project" value="InterPro"/>
</dbReference>
<evidence type="ECO:0000256" key="13">
    <source>
        <dbReference type="ARBA" id="ARBA00023008"/>
    </source>
</evidence>
<dbReference type="GO" id="GO:0005886">
    <property type="term" value="C:plasma membrane"/>
    <property type="evidence" value="ECO:0007669"/>
    <property type="project" value="UniProtKB-SubCell"/>
</dbReference>
<evidence type="ECO:0000256" key="7">
    <source>
        <dbReference type="ARBA" id="ARBA00022692"/>
    </source>
</evidence>
<keyword evidence="18" id="KW-1003">Cell membrane</keyword>
<comment type="caution">
    <text evidence="20">The sequence shown here is derived from an EMBL/GenBank/DDBJ whole genome shotgun (WGS) entry which is preliminary data.</text>
</comment>
<dbReference type="InterPro" id="IPR023616">
    <property type="entry name" value="Cyt_c_oxase-like_su1_dom"/>
</dbReference>
<dbReference type="Proteomes" id="UP000175679">
    <property type="component" value="Unassembled WGS sequence"/>
</dbReference>
<dbReference type="UniPathway" id="UPA00705"/>
<feature type="transmembrane region" description="Helical" evidence="18">
    <location>
        <begin position="55"/>
        <end position="78"/>
    </location>
</feature>
<organism evidence="20 21">
    <name type="scientific">Wolbachia pipientis</name>
    <dbReference type="NCBI Taxonomy" id="955"/>
    <lineage>
        <taxon>Bacteria</taxon>
        <taxon>Pseudomonadati</taxon>
        <taxon>Pseudomonadota</taxon>
        <taxon>Alphaproteobacteria</taxon>
        <taxon>Rickettsiales</taxon>
        <taxon>Anaplasmataceae</taxon>
        <taxon>Wolbachieae</taxon>
        <taxon>Wolbachia</taxon>
    </lineage>
</organism>
<dbReference type="PROSITE" id="PS50855">
    <property type="entry name" value="COX1"/>
    <property type="match status" value="1"/>
</dbReference>
<dbReference type="GO" id="GO:0046872">
    <property type="term" value="F:metal ion binding"/>
    <property type="evidence" value="ECO:0007669"/>
    <property type="project" value="UniProtKB-KW"/>
</dbReference>
<keyword evidence="7 17" id="KW-0812">Transmembrane</keyword>
<keyword evidence="12 18" id="KW-0408">Iron</keyword>
<dbReference type="PROSITE" id="PS00077">
    <property type="entry name" value="COX1_CUB"/>
    <property type="match status" value="1"/>
</dbReference>
<accession>A0A1E7QJB6</accession>
<evidence type="ECO:0000256" key="3">
    <source>
        <dbReference type="ARBA" id="ARBA00009578"/>
    </source>
</evidence>
<feature type="transmembrane region" description="Helical" evidence="18">
    <location>
        <begin position="229"/>
        <end position="253"/>
    </location>
</feature>
<feature type="transmembrane region" description="Helical" evidence="18">
    <location>
        <begin position="145"/>
        <end position="170"/>
    </location>
</feature>
<evidence type="ECO:0000256" key="4">
    <source>
        <dbReference type="ARBA" id="ARBA00022448"/>
    </source>
</evidence>
<feature type="transmembrane region" description="Helical" evidence="18">
    <location>
        <begin position="300"/>
        <end position="324"/>
    </location>
</feature>
<evidence type="ECO:0000256" key="10">
    <source>
        <dbReference type="ARBA" id="ARBA00022982"/>
    </source>
</evidence>
<dbReference type="InterPro" id="IPR023615">
    <property type="entry name" value="Cyt_c_Oxase_su1_BS"/>
</dbReference>
<evidence type="ECO:0000313" key="21">
    <source>
        <dbReference type="Proteomes" id="UP000175679"/>
    </source>
</evidence>
<dbReference type="RefSeq" id="WP_070065171.1">
    <property type="nucleotide sequence ID" value="NZ_MJMG01000008.1"/>
</dbReference>
<evidence type="ECO:0000256" key="17">
    <source>
        <dbReference type="RuleBase" id="RU000370"/>
    </source>
</evidence>
<comment type="subcellular location">
    <subcellularLocation>
        <location evidence="1 18">Cell membrane</location>
        <topology evidence="1 18">Multi-pass membrane protein</topology>
    </subcellularLocation>
</comment>
<comment type="function">
    <text evidence="15 18">Cytochrome c oxidase is the component of the respiratory chain that catalyzes the reduction of oxygen to water. Subunits 1-3 form the functional core of the enzyme complex. CO I is the catalytic subunit of the enzyme. Electrons originating in cytochrome c are transferred via the copper A center of subunit 2 and heme A of subunit 1 to the bimetallic center formed by heme A3 and copper B.</text>
</comment>
<dbReference type="GO" id="GO:0006119">
    <property type="term" value="P:oxidative phosphorylation"/>
    <property type="evidence" value="ECO:0007669"/>
    <property type="project" value="UniProtKB-UniPathway"/>
</dbReference>
<evidence type="ECO:0000313" key="20">
    <source>
        <dbReference type="EMBL" id="OEY86555.1"/>
    </source>
</evidence>
<dbReference type="Gene3D" id="1.20.210.10">
    <property type="entry name" value="Cytochrome c oxidase-like, subunit I domain"/>
    <property type="match status" value="1"/>
</dbReference>
<evidence type="ECO:0000256" key="15">
    <source>
        <dbReference type="ARBA" id="ARBA00025218"/>
    </source>
</evidence>
<keyword evidence="11 18" id="KW-1133">Transmembrane helix</keyword>
<dbReference type="GO" id="GO:0020037">
    <property type="term" value="F:heme binding"/>
    <property type="evidence" value="ECO:0007669"/>
    <property type="project" value="InterPro"/>
</dbReference>
<feature type="transmembrane region" description="Helical" evidence="18">
    <location>
        <begin position="336"/>
        <end position="355"/>
    </location>
</feature>
<dbReference type="EMBL" id="MJMG01000008">
    <property type="protein sequence ID" value="OEY86555.1"/>
    <property type="molecule type" value="Genomic_DNA"/>
</dbReference>
<dbReference type="CDD" id="cd01663">
    <property type="entry name" value="Cyt_c_Oxidase_I"/>
    <property type="match status" value="1"/>
</dbReference>
<gene>
    <name evidence="20" type="ORF">BIY23_03255</name>
</gene>
<dbReference type="PANTHER" id="PTHR10422:SF18">
    <property type="entry name" value="CYTOCHROME C OXIDASE SUBUNIT 1"/>
    <property type="match status" value="1"/>
</dbReference>
<dbReference type="EC" id="7.1.1.9" evidence="18"/>
<comment type="catalytic activity">
    <reaction evidence="16 18">
        <text>4 Fe(II)-[cytochrome c] + O2 + 8 H(+)(in) = 4 Fe(III)-[cytochrome c] + 2 H2O + 4 H(+)(out)</text>
        <dbReference type="Rhea" id="RHEA:11436"/>
        <dbReference type="Rhea" id="RHEA-COMP:10350"/>
        <dbReference type="Rhea" id="RHEA-COMP:14399"/>
        <dbReference type="ChEBI" id="CHEBI:15377"/>
        <dbReference type="ChEBI" id="CHEBI:15378"/>
        <dbReference type="ChEBI" id="CHEBI:15379"/>
        <dbReference type="ChEBI" id="CHEBI:29033"/>
        <dbReference type="ChEBI" id="CHEBI:29034"/>
        <dbReference type="EC" id="7.1.1.9"/>
    </reaction>
</comment>
<evidence type="ECO:0000256" key="16">
    <source>
        <dbReference type="ARBA" id="ARBA00047816"/>
    </source>
</evidence>
<dbReference type="InterPro" id="IPR014241">
    <property type="entry name" value="Cyt_c_oxidase_su1_bac"/>
</dbReference>
<evidence type="ECO:0000259" key="19">
    <source>
        <dbReference type="PROSITE" id="PS50855"/>
    </source>
</evidence>
<evidence type="ECO:0000256" key="18">
    <source>
        <dbReference type="RuleBase" id="RU363061"/>
    </source>
</evidence>
<dbReference type="AlphaFoldDB" id="A0A1E7QJB6"/>
<evidence type="ECO:0000256" key="2">
    <source>
        <dbReference type="ARBA" id="ARBA00004673"/>
    </source>
</evidence>
<feature type="domain" description="Cytochrome oxidase subunit I profile" evidence="19">
    <location>
        <begin position="1"/>
        <end position="510"/>
    </location>
</feature>
<feature type="transmembrane region" description="Helical" evidence="18">
    <location>
        <begin position="375"/>
        <end position="395"/>
    </location>
</feature>
<feature type="transmembrane region" description="Helical" evidence="18">
    <location>
        <begin position="265"/>
        <end position="288"/>
    </location>
</feature>
<evidence type="ECO:0000256" key="12">
    <source>
        <dbReference type="ARBA" id="ARBA00023004"/>
    </source>
</evidence>
<dbReference type="SUPFAM" id="SSF81442">
    <property type="entry name" value="Cytochrome c oxidase subunit I-like"/>
    <property type="match status" value="1"/>
</dbReference>
<protein>
    <recommendedName>
        <fullName evidence="18">Cytochrome c oxidase subunit 1</fullName>
        <ecNumber evidence="18">7.1.1.9</ecNumber>
    </recommendedName>
</protein>
<feature type="transmembrane region" description="Helical" evidence="18">
    <location>
        <begin position="16"/>
        <end position="35"/>
    </location>
</feature>
<dbReference type="OrthoDB" id="9803294at2"/>
<keyword evidence="5 17" id="KW-0349">Heme</keyword>
<evidence type="ECO:0000256" key="8">
    <source>
        <dbReference type="ARBA" id="ARBA00022723"/>
    </source>
</evidence>
<evidence type="ECO:0000256" key="14">
    <source>
        <dbReference type="ARBA" id="ARBA00023136"/>
    </source>
</evidence>
<keyword evidence="4 17" id="KW-0813">Transport</keyword>
<dbReference type="FunFam" id="1.20.210.10:FF:000004">
    <property type="entry name" value="Cytochrome c oxidase subunit 1"/>
    <property type="match status" value="1"/>
</dbReference>
<dbReference type="GO" id="GO:0022904">
    <property type="term" value="P:respiratory electron transport chain"/>
    <property type="evidence" value="ECO:0007669"/>
    <property type="project" value="TreeGrafter"/>
</dbReference>
<dbReference type="InterPro" id="IPR033944">
    <property type="entry name" value="Cyt_c_oxase_su1_dom"/>
</dbReference>
<proteinExistence type="inferred from homology"/>
<dbReference type="Pfam" id="PF00115">
    <property type="entry name" value="COX1"/>
    <property type="match status" value="1"/>
</dbReference>
<keyword evidence="13 18" id="KW-0186">Copper</keyword>